<proteinExistence type="predicted"/>
<keyword evidence="2" id="KW-0663">Pyridoxal phosphate</keyword>
<dbReference type="EMBL" id="JACOSL010000049">
    <property type="protein sequence ID" value="MBI1757058.1"/>
    <property type="molecule type" value="Genomic_DNA"/>
</dbReference>
<evidence type="ECO:0000259" key="3">
    <source>
        <dbReference type="Pfam" id="PF01212"/>
    </source>
</evidence>
<dbReference type="EC" id="4.1.99.1" evidence="4"/>
<name>A0A931LT99_FIMGI</name>
<dbReference type="AlphaFoldDB" id="A0A931LT99"/>
<comment type="cofactor">
    <cofactor evidence="1">
        <name>pyridoxal 5'-phosphate</name>
        <dbReference type="ChEBI" id="CHEBI:597326"/>
    </cofactor>
</comment>
<dbReference type="InterPro" id="IPR015421">
    <property type="entry name" value="PyrdxlP-dep_Trfase_major"/>
</dbReference>
<comment type="caution">
    <text evidence="4">The sequence shown here is derived from an EMBL/GenBank/DDBJ whole genome shotgun (WGS) entry which is preliminary data.</text>
</comment>
<dbReference type="Gene3D" id="3.40.640.10">
    <property type="entry name" value="Type I PLP-dependent aspartate aminotransferase-like (Major domain)"/>
    <property type="match status" value="1"/>
</dbReference>
<evidence type="ECO:0000256" key="1">
    <source>
        <dbReference type="ARBA" id="ARBA00001933"/>
    </source>
</evidence>
<reference evidence="4" key="1">
    <citation type="submission" date="2020-07" db="EMBL/GenBank/DDBJ databases">
        <title>Huge and variable diversity of episymbiotic CPR bacteria and DPANN archaea in groundwater ecosystems.</title>
        <authorList>
            <person name="He C.Y."/>
            <person name="Keren R."/>
            <person name="Whittaker M."/>
            <person name="Farag I.F."/>
            <person name="Doudna J."/>
            <person name="Cate J.H.D."/>
            <person name="Banfield J.F."/>
        </authorList>
    </citation>
    <scope>NUCLEOTIDE SEQUENCE</scope>
    <source>
        <strain evidence="4">NC_groundwater_17_Pr7_B-0.1um_64_12</strain>
    </source>
</reference>
<evidence type="ECO:0000313" key="4">
    <source>
        <dbReference type="EMBL" id="MBI1757058.1"/>
    </source>
</evidence>
<dbReference type="InterPro" id="IPR015424">
    <property type="entry name" value="PyrdxlP-dep_Trfase"/>
</dbReference>
<keyword evidence="4" id="KW-0456">Lyase</keyword>
<dbReference type="GO" id="GO:0009034">
    <property type="term" value="F:tryptophanase activity"/>
    <property type="evidence" value="ECO:0007669"/>
    <property type="project" value="UniProtKB-EC"/>
</dbReference>
<organism evidence="4 5">
    <name type="scientific">Fimbriimonas ginsengisoli</name>
    <dbReference type="NCBI Taxonomy" id="1005039"/>
    <lineage>
        <taxon>Bacteria</taxon>
        <taxon>Bacillati</taxon>
        <taxon>Armatimonadota</taxon>
        <taxon>Fimbriimonadia</taxon>
        <taxon>Fimbriimonadales</taxon>
        <taxon>Fimbriimonadaceae</taxon>
        <taxon>Fimbriimonas</taxon>
    </lineage>
</organism>
<accession>A0A931LT99</accession>
<dbReference type="SUPFAM" id="SSF53383">
    <property type="entry name" value="PLP-dependent transferases"/>
    <property type="match status" value="1"/>
</dbReference>
<feature type="non-terminal residue" evidence="4">
    <location>
        <position position="337"/>
    </location>
</feature>
<feature type="domain" description="Aromatic amino acid beta-eliminating lyase/threonine aldolase" evidence="3">
    <location>
        <begin position="46"/>
        <end position="307"/>
    </location>
</feature>
<evidence type="ECO:0000256" key="2">
    <source>
        <dbReference type="ARBA" id="ARBA00022898"/>
    </source>
</evidence>
<dbReference type="Proteomes" id="UP000727962">
    <property type="component" value="Unassembled WGS sequence"/>
</dbReference>
<protein>
    <submittedName>
        <fullName evidence="4">Tryptophanase</fullName>
        <ecNumber evidence="4">4.1.99.1</ecNumber>
    </submittedName>
</protein>
<gene>
    <name evidence="4" type="ORF">HYR64_08140</name>
</gene>
<dbReference type="InterPro" id="IPR001597">
    <property type="entry name" value="ArAA_b-elim_lyase/Thr_aldolase"/>
</dbReference>
<dbReference type="PANTHER" id="PTHR32325:SF4">
    <property type="entry name" value="TRYPTOPHANASE"/>
    <property type="match status" value="1"/>
</dbReference>
<sequence length="337" mass="36957">MSEIIEPFRIKAVEPIGFTTREERAAILREAHWNPFRIDADKVLIDLLTDSGTSAMSAAQWGALMLGDESYAGSKSFRRFEEAVRGIWGLKHVIPTHQGRAAEKILCSLTCGPGKAIPNNNHFDTTRANVEFTGAVALDLVVDEAKDFDSPYPFKGNVDVAKLESVLEAERRGESHPLAGAAGFSVPFGMVTVTNNTGGGQPVSMENLRQVSQTLRRYGKPLIVDSCRFAENAWFIKQRELGYADKTPREIAREMFSYADGATMSLKKDGFGNIGGFLALNDDALAEQARNVLILTEGFTTYGGLAGRDLEALAVGLGEALDERYLEYRHATIRYLA</sequence>
<dbReference type="Pfam" id="PF01212">
    <property type="entry name" value="Beta_elim_lyase"/>
    <property type="match status" value="1"/>
</dbReference>
<dbReference type="PANTHER" id="PTHR32325">
    <property type="entry name" value="BETA-ELIMINATING LYASE-LIKE PROTEIN-RELATED"/>
    <property type="match status" value="1"/>
</dbReference>
<evidence type="ECO:0000313" key="5">
    <source>
        <dbReference type="Proteomes" id="UP000727962"/>
    </source>
</evidence>
<dbReference type="NCBIfam" id="NF009709">
    <property type="entry name" value="PRK13238.1"/>
    <property type="match status" value="1"/>
</dbReference>